<organism evidence="1 2">
    <name type="scientific">Paraglomus occultum</name>
    <dbReference type="NCBI Taxonomy" id="144539"/>
    <lineage>
        <taxon>Eukaryota</taxon>
        <taxon>Fungi</taxon>
        <taxon>Fungi incertae sedis</taxon>
        <taxon>Mucoromycota</taxon>
        <taxon>Glomeromycotina</taxon>
        <taxon>Glomeromycetes</taxon>
        <taxon>Paraglomerales</taxon>
        <taxon>Paraglomeraceae</taxon>
        <taxon>Paraglomus</taxon>
    </lineage>
</organism>
<sequence length="339" mass="39409">PLGLFANSNKHNPCFNPRPDSTVIFQVVTRQCTMDFEEYEPTKDFVDAINRAIDSGTPYKALDDVFAEYGYWWNRQIQLGGKLQRATKLTMDPNPAADNKIISDCDNDLTFDTIYRKWSDLIQPSQSDHLVSGNGDVVRIEAIPKWQQLIQIDKNQWTIIDPSDFIPIYELLDKPLKMRLASLYPTMRNPVSGNYIPDIRILFTGKSIIDPWSKDICRVKFPTPFNNTSYYVYGALYEKDKRRDDVKISLYSTNTYEMAFEIDWTEYPASTTDLYIQWIIFGNPVEIGYFSPKHRDVIIERGKVKELGVETIKLYRHELQEHSLLLMTDTQTANDRVEK</sequence>
<dbReference type="AlphaFoldDB" id="A0A9N9FQG4"/>
<gene>
    <name evidence="1" type="ORF">POCULU_LOCUS4937</name>
</gene>
<keyword evidence="2" id="KW-1185">Reference proteome</keyword>
<name>A0A9N9FQG4_9GLOM</name>
<reference evidence="1" key="1">
    <citation type="submission" date="2021-06" db="EMBL/GenBank/DDBJ databases">
        <authorList>
            <person name="Kallberg Y."/>
            <person name="Tangrot J."/>
            <person name="Rosling A."/>
        </authorList>
    </citation>
    <scope>NUCLEOTIDE SEQUENCE</scope>
    <source>
        <strain evidence="1">IA702</strain>
    </source>
</reference>
<proteinExistence type="predicted"/>
<protein>
    <submittedName>
        <fullName evidence="1">9089_t:CDS:1</fullName>
    </submittedName>
</protein>
<accession>A0A9N9FQG4</accession>
<comment type="caution">
    <text evidence="1">The sequence shown here is derived from an EMBL/GenBank/DDBJ whole genome shotgun (WGS) entry which is preliminary data.</text>
</comment>
<dbReference type="EMBL" id="CAJVPJ010000689">
    <property type="protein sequence ID" value="CAG8549320.1"/>
    <property type="molecule type" value="Genomic_DNA"/>
</dbReference>
<dbReference type="Proteomes" id="UP000789572">
    <property type="component" value="Unassembled WGS sequence"/>
</dbReference>
<feature type="non-terminal residue" evidence="1">
    <location>
        <position position="339"/>
    </location>
</feature>
<evidence type="ECO:0000313" key="1">
    <source>
        <dbReference type="EMBL" id="CAG8549320.1"/>
    </source>
</evidence>
<dbReference type="OrthoDB" id="2338404at2759"/>
<evidence type="ECO:0000313" key="2">
    <source>
        <dbReference type="Proteomes" id="UP000789572"/>
    </source>
</evidence>